<dbReference type="AlphaFoldDB" id="T2MBJ2"/>
<evidence type="ECO:0000256" key="2">
    <source>
        <dbReference type="ARBA" id="ARBA00022737"/>
    </source>
</evidence>
<dbReference type="SUPFAM" id="SSF81383">
    <property type="entry name" value="F-box domain"/>
    <property type="match status" value="1"/>
</dbReference>
<sequence>MFSDTTNAKVVKLSTDSIFILDFPLEVLLKILSFVDAKCLYEVVILTCKFFKKLINCVDIQKTIFSIKYDENVISDALYVNSWRTLCFTYEKVNNWKKINKDESKLKKLKLSGHYAPVDAVHIMPCGTICVSGSRDRTALVWNLRDFIEEGAEVPSCSILQGHKGWVWAIDSDKNYPNQVITCSWDKSLKVWDLNSDNKESFATYEYHPAAVLDIKCHDNVYTTSCFDKSIRVFDPRSNSIVLHSMHHRRPVVCVDVTDKYIISGSEDQTIGIYDVRAGKLLRKLNLDTPVLCMNTGVEQGFNYLRVGGKCGSLIVFDITDDRFTLLDSTELWEHYKLTTLCNFSGCIIAGSQNGFVRCYKPDRSSTLIHKFQAHFGEVSASYSLNNLLVTGGAPISSYGLVAEHRGSAFNHSHKKYSYDYDLTRKFTPHSLP</sequence>
<dbReference type="InterPro" id="IPR036322">
    <property type="entry name" value="WD40_repeat_dom_sf"/>
</dbReference>
<feature type="repeat" description="WD" evidence="3">
    <location>
        <begin position="111"/>
        <end position="145"/>
    </location>
</feature>
<dbReference type="Gene3D" id="1.20.1280.50">
    <property type="match status" value="1"/>
</dbReference>
<proteinExistence type="evidence at transcript level"/>
<dbReference type="InterPro" id="IPR019775">
    <property type="entry name" value="WD40_repeat_CS"/>
</dbReference>
<dbReference type="PANTHER" id="PTHR19848:SF8">
    <property type="entry name" value="F-BOX AND WD REPEAT DOMAIN CONTAINING 7"/>
    <property type="match status" value="1"/>
</dbReference>
<dbReference type="CDD" id="cd09917">
    <property type="entry name" value="F-box_SF"/>
    <property type="match status" value="1"/>
</dbReference>
<dbReference type="PANTHER" id="PTHR19848">
    <property type="entry name" value="WD40 REPEAT PROTEIN"/>
    <property type="match status" value="1"/>
</dbReference>
<dbReference type="Gene3D" id="2.130.10.10">
    <property type="entry name" value="YVTN repeat-like/Quinoprotein amine dehydrogenase"/>
    <property type="match status" value="2"/>
</dbReference>
<dbReference type="PROSITE" id="PS00678">
    <property type="entry name" value="WD_REPEATS_1"/>
    <property type="match status" value="2"/>
</dbReference>
<dbReference type="InterPro" id="IPR036047">
    <property type="entry name" value="F-box-like_dom_sf"/>
</dbReference>
<evidence type="ECO:0000256" key="3">
    <source>
        <dbReference type="PROSITE-ProRule" id="PRU00221"/>
    </source>
</evidence>
<dbReference type="PROSITE" id="PS50294">
    <property type="entry name" value="WD_REPEATS_REGION"/>
    <property type="match status" value="2"/>
</dbReference>
<evidence type="ECO:0000256" key="1">
    <source>
        <dbReference type="ARBA" id="ARBA00022574"/>
    </source>
</evidence>
<dbReference type="PRINTS" id="PR00320">
    <property type="entry name" value="GPROTEINBRPT"/>
</dbReference>
<protein>
    <submittedName>
        <fullName evidence="5">F-box/WD repeat-containing protein 9</fullName>
    </submittedName>
</protein>
<dbReference type="InterPro" id="IPR015943">
    <property type="entry name" value="WD40/YVTN_repeat-like_dom_sf"/>
</dbReference>
<dbReference type="Pfam" id="PF00400">
    <property type="entry name" value="WD40"/>
    <property type="match status" value="3"/>
</dbReference>
<dbReference type="PROSITE" id="PS50082">
    <property type="entry name" value="WD_REPEATS_2"/>
    <property type="match status" value="3"/>
</dbReference>
<feature type="repeat" description="WD" evidence="3">
    <location>
        <begin position="160"/>
        <end position="202"/>
    </location>
</feature>
<feature type="repeat" description="WD" evidence="3">
    <location>
        <begin position="245"/>
        <end position="284"/>
    </location>
</feature>
<dbReference type="SMART" id="SM00320">
    <property type="entry name" value="WD40"/>
    <property type="match status" value="4"/>
</dbReference>
<dbReference type="InterPro" id="IPR020472">
    <property type="entry name" value="WD40_PAC1"/>
</dbReference>
<keyword evidence="2" id="KW-0677">Repeat</keyword>
<feature type="domain" description="F-box" evidence="4">
    <location>
        <begin position="17"/>
        <end position="64"/>
    </location>
</feature>
<dbReference type="InterPro" id="IPR001680">
    <property type="entry name" value="WD40_rpt"/>
</dbReference>
<dbReference type="OrthoDB" id="2305498at2759"/>
<gene>
    <name evidence="5" type="primary">FBXW9</name>
</gene>
<organism evidence="5">
    <name type="scientific">Hydra vulgaris</name>
    <name type="common">Hydra</name>
    <name type="synonym">Hydra attenuata</name>
    <dbReference type="NCBI Taxonomy" id="6087"/>
    <lineage>
        <taxon>Eukaryota</taxon>
        <taxon>Metazoa</taxon>
        <taxon>Cnidaria</taxon>
        <taxon>Hydrozoa</taxon>
        <taxon>Hydroidolina</taxon>
        <taxon>Anthoathecata</taxon>
        <taxon>Aplanulata</taxon>
        <taxon>Hydridae</taxon>
        <taxon>Hydra</taxon>
    </lineage>
</organism>
<reference evidence="5" key="1">
    <citation type="journal article" date="2013" name="Genome Biol. Evol.">
        <title>Punctuated emergences of genetic and phenotypic innovations in eumetazoan, bilaterian, euteleostome, and hominidae ancestors.</title>
        <authorList>
            <person name="Wenger Y."/>
            <person name="Galliot B."/>
        </authorList>
    </citation>
    <scope>NUCLEOTIDE SEQUENCE</scope>
    <source>
        <tissue evidence="5">Whole animals</tissue>
    </source>
</reference>
<evidence type="ECO:0000259" key="4">
    <source>
        <dbReference type="PROSITE" id="PS50181"/>
    </source>
</evidence>
<accession>T2MBJ2</accession>
<dbReference type="EMBL" id="HAAD01003297">
    <property type="protein sequence ID" value="CDG69529.1"/>
    <property type="molecule type" value="mRNA"/>
</dbReference>
<evidence type="ECO:0000313" key="5">
    <source>
        <dbReference type="EMBL" id="CDG69529.1"/>
    </source>
</evidence>
<name>T2MBJ2_HYDVU</name>
<dbReference type="SUPFAM" id="SSF50978">
    <property type="entry name" value="WD40 repeat-like"/>
    <property type="match status" value="1"/>
</dbReference>
<dbReference type="PROSITE" id="PS50181">
    <property type="entry name" value="FBOX"/>
    <property type="match status" value="1"/>
</dbReference>
<keyword evidence="1 3" id="KW-0853">WD repeat</keyword>
<dbReference type="InterPro" id="IPR001810">
    <property type="entry name" value="F-box_dom"/>
</dbReference>